<gene>
    <name evidence="6" type="ORF">P5673_011619</name>
</gene>
<evidence type="ECO:0000256" key="5">
    <source>
        <dbReference type="SAM" id="Phobius"/>
    </source>
</evidence>
<proteinExistence type="predicted"/>
<evidence type="ECO:0000256" key="2">
    <source>
        <dbReference type="ARBA" id="ARBA00022692"/>
    </source>
</evidence>
<dbReference type="EMBL" id="JARQWQ010000021">
    <property type="protein sequence ID" value="KAK2564912.1"/>
    <property type="molecule type" value="Genomic_DNA"/>
</dbReference>
<evidence type="ECO:0000256" key="4">
    <source>
        <dbReference type="ARBA" id="ARBA00022989"/>
    </source>
</evidence>
<keyword evidence="2 5" id="KW-0812">Transmembrane</keyword>
<dbReference type="PANTHER" id="PTHR13055">
    <property type="entry name" value="TUMOR ENDOTHELIAL MARKER 7 RELATED"/>
    <property type="match status" value="1"/>
</dbReference>
<keyword evidence="7" id="KW-1185">Reference proteome</keyword>
<organism evidence="6 7">
    <name type="scientific">Acropora cervicornis</name>
    <name type="common">Staghorn coral</name>
    <dbReference type="NCBI Taxonomy" id="6130"/>
    <lineage>
        <taxon>Eukaryota</taxon>
        <taxon>Metazoa</taxon>
        <taxon>Cnidaria</taxon>
        <taxon>Anthozoa</taxon>
        <taxon>Hexacorallia</taxon>
        <taxon>Scleractinia</taxon>
        <taxon>Astrocoeniina</taxon>
        <taxon>Acroporidae</taxon>
        <taxon>Acropora</taxon>
    </lineage>
</organism>
<reference evidence="6" key="1">
    <citation type="journal article" date="2023" name="G3 (Bethesda)">
        <title>Whole genome assembly and annotation of the endangered Caribbean coral Acropora cervicornis.</title>
        <authorList>
            <person name="Selwyn J.D."/>
            <person name="Vollmer S.V."/>
        </authorList>
    </citation>
    <scope>NUCLEOTIDE SEQUENCE</scope>
    <source>
        <strain evidence="6">K2</strain>
    </source>
</reference>
<keyword evidence="3" id="KW-0732">Signal</keyword>
<comment type="subcellular location">
    <subcellularLocation>
        <location evidence="1">Membrane</location>
        <topology evidence="1">Single-pass type I membrane protein</topology>
    </subcellularLocation>
</comment>
<evidence type="ECO:0000256" key="1">
    <source>
        <dbReference type="ARBA" id="ARBA00004479"/>
    </source>
</evidence>
<feature type="transmembrane region" description="Helical" evidence="5">
    <location>
        <begin position="156"/>
        <end position="180"/>
    </location>
</feature>
<dbReference type="PANTHER" id="PTHR13055:SF12">
    <property type="entry name" value="LD40707P"/>
    <property type="match status" value="1"/>
</dbReference>
<dbReference type="Proteomes" id="UP001249851">
    <property type="component" value="Unassembled WGS sequence"/>
</dbReference>
<evidence type="ECO:0000313" key="7">
    <source>
        <dbReference type="Proteomes" id="UP001249851"/>
    </source>
</evidence>
<accession>A0AAD9QPA4</accession>
<reference evidence="6" key="2">
    <citation type="journal article" date="2023" name="Science">
        <title>Genomic signatures of disease resistance in endangered staghorn corals.</title>
        <authorList>
            <person name="Vollmer S.V."/>
            <person name="Selwyn J.D."/>
            <person name="Despard B.A."/>
            <person name="Roesel C.L."/>
        </authorList>
    </citation>
    <scope>NUCLEOTIDE SEQUENCE</scope>
    <source>
        <strain evidence="6">K2</strain>
    </source>
</reference>
<sequence length="219" mass="24737">MVLCSVTSCRTEFVVQWSDVIVDSHPEAGGFTFQCVLNKTGEIKFLYHKIPFPVQNISDEVHPVTIGISDAYYVDKLTHYYGICCITARSCEECSERRESTAFNCFWCHKLTRCSDGFDRHRPEWLSSGCNSTGIHQVGKCFSQETHVEAKEKEGLAPWIIAVICAFAVVLFVFVAWLLYAFTHPNSRSGLCLIQLCKKAENVDDIDPTNSSVFNKVLF</sequence>
<keyword evidence="5" id="KW-0472">Membrane</keyword>
<keyword evidence="4 5" id="KW-1133">Transmembrane helix</keyword>
<comment type="caution">
    <text evidence="6">The sequence shown here is derived from an EMBL/GenBank/DDBJ whole genome shotgun (WGS) entry which is preliminary data.</text>
</comment>
<dbReference type="InterPro" id="IPR031152">
    <property type="entry name" value="PLXDC"/>
</dbReference>
<protein>
    <submittedName>
        <fullName evidence="6">Plexin domain-containing protein 1</fullName>
    </submittedName>
</protein>
<evidence type="ECO:0000313" key="6">
    <source>
        <dbReference type="EMBL" id="KAK2564912.1"/>
    </source>
</evidence>
<name>A0AAD9QPA4_ACRCE</name>
<evidence type="ECO:0000256" key="3">
    <source>
        <dbReference type="ARBA" id="ARBA00022729"/>
    </source>
</evidence>
<dbReference type="GO" id="GO:0016020">
    <property type="term" value="C:membrane"/>
    <property type="evidence" value="ECO:0007669"/>
    <property type="project" value="UniProtKB-SubCell"/>
</dbReference>
<dbReference type="AlphaFoldDB" id="A0AAD9QPA4"/>